<evidence type="ECO:0000313" key="4">
    <source>
        <dbReference type="EMBL" id="KAK3238113.1"/>
    </source>
</evidence>
<dbReference type="Proteomes" id="UP001190700">
    <property type="component" value="Unassembled WGS sequence"/>
</dbReference>
<dbReference type="InterPro" id="IPR001878">
    <property type="entry name" value="Znf_CCHC"/>
</dbReference>
<accession>A0AAE0BLG8</accession>
<evidence type="ECO:0000259" key="3">
    <source>
        <dbReference type="PROSITE" id="PS50158"/>
    </source>
</evidence>
<organism evidence="4 5">
    <name type="scientific">Cymbomonas tetramitiformis</name>
    <dbReference type="NCBI Taxonomy" id="36881"/>
    <lineage>
        <taxon>Eukaryota</taxon>
        <taxon>Viridiplantae</taxon>
        <taxon>Chlorophyta</taxon>
        <taxon>Pyramimonadophyceae</taxon>
        <taxon>Pyramimonadales</taxon>
        <taxon>Pyramimonadaceae</taxon>
        <taxon>Cymbomonas</taxon>
    </lineage>
</organism>
<name>A0AAE0BLG8_9CHLO</name>
<dbReference type="Gene3D" id="4.10.60.10">
    <property type="entry name" value="Zinc finger, CCHC-type"/>
    <property type="match status" value="1"/>
</dbReference>
<evidence type="ECO:0000256" key="2">
    <source>
        <dbReference type="SAM" id="MobiDB-lite"/>
    </source>
</evidence>
<dbReference type="SUPFAM" id="SSF57756">
    <property type="entry name" value="Retrovirus zinc finger-like domains"/>
    <property type="match status" value="1"/>
</dbReference>
<keyword evidence="1" id="KW-0862">Zinc</keyword>
<feature type="region of interest" description="Disordered" evidence="2">
    <location>
        <begin position="140"/>
        <end position="177"/>
    </location>
</feature>
<dbReference type="GO" id="GO:0003676">
    <property type="term" value="F:nucleic acid binding"/>
    <property type="evidence" value="ECO:0007669"/>
    <property type="project" value="InterPro"/>
</dbReference>
<dbReference type="SMART" id="SM00343">
    <property type="entry name" value="ZnF_C2HC"/>
    <property type="match status" value="3"/>
</dbReference>
<feature type="compositionally biased region" description="Low complexity" evidence="2">
    <location>
        <begin position="145"/>
        <end position="154"/>
    </location>
</feature>
<comment type="caution">
    <text evidence="4">The sequence shown here is derived from an EMBL/GenBank/DDBJ whole genome shotgun (WGS) entry which is preliminary data.</text>
</comment>
<sequence length="307" mass="34659">MQSWGYGFKTHWSDADWCSGINRPVFRLGDDTGAKGHLCAAFNELCVCLRYCRMAPPCAGRLPPPSYKCKKCGVAASHYLNECPMNICHRCKMMGHIATHCPLNTFSCRRCGVSGHLASHCRRTAPAAAERIADDEDAASMRTWSSAASDAASSEMSIDPQEHCVERQGERRVSDREIQRTVRDGTPELDPQGDPRRVKRTFGGVTVITEGRRIITTWREAVNSHNQPEMPRQRVRARSTIEDSVRTRLPVIQEVALNNHIAYLYGRRDYILDQVDDEDYPSRLPPGISQEEYLDLFYDFGSSQFCP</sequence>
<dbReference type="PROSITE" id="PS50158">
    <property type="entry name" value="ZF_CCHC"/>
    <property type="match status" value="2"/>
</dbReference>
<dbReference type="EMBL" id="LGRX02034331">
    <property type="protein sequence ID" value="KAK3238113.1"/>
    <property type="molecule type" value="Genomic_DNA"/>
</dbReference>
<evidence type="ECO:0000313" key="5">
    <source>
        <dbReference type="Proteomes" id="UP001190700"/>
    </source>
</evidence>
<dbReference type="AlphaFoldDB" id="A0AAE0BLG8"/>
<keyword evidence="1" id="KW-0479">Metal-binding</keyword>
<feature type="domain" description="CCHC-type" evidence="3">
    <location>
        <begin position="108"/>
        <end position="123"/>
    </location>
</feature>
<dbReference type="InterPro" id="IPR036875">
    <property type="entry name" value="Znf_CCHC_sf"/>
</dbReference>
<gene>
    <name evidence="4" type="ORF">CYMTET_51862</name>
</gene>
<proteinExistence type="predicted"/>
<feature type="domain" description="CCHC-type" evidence="3">
    <location>
        <begin position="88"/>
        <end position="102"/>
    </location>
</feature>
<protein>
    <recommendedName>
        <fullName evidence="3">CCHC-type domain-containing protein</fullName>
    </recommendedName>
</protein>
<feature type="compositionally biased region" description="Basic and acidic residues" evidence="2">
    <location>
        <begin position="160"/>
        <end position="177"/>
    </location>
</feature>
<reference evidence="4 5" key="1">
    <citation type="journal article" date="2015" name="Genome Biol. Evol.">
        <title>Comparative Genomics of a Bacterivorous Green Alga Reveals Evolutionary Causalities and Consequences of Phago-Mixotrophic Mode of Nutrition.</title>
        <authorList>
            <person name="Burns J.A."/>
            <person name="Paasch A."/>
            <person name="Narechania A."/>
            <person name="Kim E."/>
        </authorList>
    </citation>
    <scope>NUCLEOTIDE SEQUENCE [LARGE SCALE GENOMIC DNA]</scope>
    <source>
        <strain evidence="4 5">PLY_AMNH</strain>
    </source>
</reference>
<dbReference type="GO" id="GO:0008270">
    <property type="term" value="F:zinc ion binding"/>
    <property type="evidence" value="ECO:0007669"/>
    <property type="project" value="UniProtKB-KW"/>
</dbReference>
<keyword evidence="5" id="KW-1185">Reference proteome</keyword>
<evidence type="ECO:0000256" key="1">
    <source>
        <dbReference type="PROSITE-ProRule" id="PRU00047"/>
    </source>
</evidence>
<keyword evidence="1" id="KW-0863">Zinc-finger</keyword>